<dbReference type="GO" id="GO:0043539">
    <property type="term" value="F:protein serine/threonine kinase activator activity"/>
    <property type="evidence" value="ECO:0007669"/>
    <property type="project" value="EnsemblFungi"/>
</dbReference>
<dbReference type="CDD" id="cd04641">
    <property type="entry name" value="CBS_euAMPK_gamma-like_repeat2"/>
    <property type="match status" value="1"/>
</dbReference>
<keyword evidence="2" id="KW-0677">Repeat</keyword>
<dbReference type="CDD" id="cd04618">
    <property type="entry name" value="CBS_euAMPK_gamma-like_repeat1"/>
    <property type="match status" value="1"/>
</dbReference>
<dbReference type="Proteomes" id="UP000007129">
    <property type="component" value="Unassembled WGS sequence"/>
</dbReference>
<dbReference type="PANTHER" id="PTHR13780:SF35">
    <property type="entry name" value="LD22662P"/>
    <property type="match status" value="1"/>
</dbReference>
<dbReference type="Pfam" id="PF00571">
    <property type="entry name" value="CBS"/>
    <property type="match status" value="3"/>
</dbReference>
<dbReference type="GO" id="GO:0031588">
    <property type="term" value="C:nucleotide-activated protein kinase complex"/>
    <property type="evidence" value="ECO:0007669"/>
    <property type="project" value="EnsemblFungi"/>
</dbReference>
<comment type="caution">
    <text evidence="7">The sequence shown here is derived from an EMBL/GenBank/DDBJ whole genome shotgun (WGS) entry which is preliminary data.</text>
</comment>
<feature type="domain" description="CBS" evidence="6">
    <location>
        <begin position="239"/>
        <end position="299"/>
    </location>
</feature>
<evidence type="ECO:0000313" key="8">
    <source>
        <dbReference type="Proteomes" id="UP000007129"/>
    </source>
</evidence>
<evidence type="ECO:0000256" key="5">
    <source>
        <dbReference type="SAM" id="MobiDB-lite"/>
    </source>
</evidence>
<organism evidence="7 8">
    <name type="scientific">Macrophomina phaseolina (strain MS6)</name>
    <name type="common">Charcoal rot fungus</name>
    <dbReference type="NCBI Taxonomy" id="1126212"/>
    <lineage>
        <taxon>Eukaryota</taxon>
        <taxon>Fungi</taxon>
        <taxon>Dikarya</taxon>
        <taxon>Ascomycota</taxon>
        <taxon>Pezizomycotina</taxon>
        <taxon>Dothideomycetes</taxon>
        <taxon>Dothideomycetes incertae sedis</taxon>
        <taxon>Botryosphaeriales</taxon>
        <taxon>Botryosphaeriaceae</taxon>
        <taxon>Macrophomina</taxon>
    </lineage>
</organism>
<dbReference type="FunCoup" id="K2SUR9">
    <property type="interactions" value="418"/>
</dbReference>
<evidence type="ECO:0000256" key="4">
    <source>
        <dbReference type="PROSITE-ProRule" id="PRU00703"/>
    </source>
</evidence>
<dbReference type="Gene3D" id="3.10.580.10">
    <property type="entry name" value="CBS-domain"/>
    <property type="match status" value="2"/>
</dbReference>
<feature type="region of interest" description="Disordered" evidence="5">
    <location>
        <begin position="1"/>
        <end position="27"/>
    </location>
</feature>
<name>K2SUR9_MACPH</name>
<feature type="domain" description="CBS" evidence="6">
    <location>
        <begin position="308"/>
        <end position="371"/>
    </location>
</feature>
<dbReference type="HOGENOM" id="CLU_021740_1_0_1"/>
<dbReference type="InParanoid" id="K2SUR9"/>
<dbReference type="PROSITE" id="PS51371">
    <property type="entry name" value="CBS"/>
    <property type="match status" value="3"/>
</dbReference>
<dbReference type="PANTHER" id="PTHR13780">
    <property type="entry name" value="AMP-ACTIVATED PROTEIN KINASE, GAMMA REGULATORY SUBUNIT"/>
    <property type="match status" value="1"/>
</dbReference>
<dbReference type="GO" id="GO:0045722">
    <property type="term" value="P:positive regulation of gluconeogenesis"/>
    <property type="evidence" value="ECO:0007669"/>
    <property type="project" value="EnsemblFungi"/>
</dbReference>
<evidence type="ECO:0000256" key="1">
    <source>
        <dbReference type="ARBA" id="ARBA00006750"/>
    </source>
</evidence>
<dbReference type="GO" id="GO:0006357">
    <property type="term" value="P:regulation of transcription by RNA polymerase II"/>
    <property type="evidence" value="ECO:0007669"/>
    <property type="project" value="EnsemblFungi"/>
</dbReference>
<feature type="domain" description="CBS" evidence="6">
    <location>
        <begin position="164"/>
        <end position="226"/>
    </location>
</feature>
<sequence length="374" mass="41609">MSAGAEAAESARTSSPTPASEQLPPAPNGPAFVTPASYLRPIAAPRPSQASKVLTAVDKEQIEALRAIRAFLKVRTSYDVLPVSFRLIIFDTALLVKKSLNILIQNGIVSAPLWDSKTSTFAGLLTTSDYINVIQYYWHNPDALAQIDQFRLNNLRDIEKALGVTPIETVSIHPEKPLYEACRRMLESRARRIPLVDIDDETQRHMVVSVVTQYRILKFIAVNVKETENLKKPLKEINVGSYENLATASMDTPVMDVIHMLVRKSISSVPILDRDGVVINVFEAVDVITLIKGGVYDDLNLTVGEALLKRNDDFAGIYTCSMHDRLDTIFDTVRKSRVHRLVVIDENNRLKGVLTLSDILEYVLLEGEGDEVPT</sequence>
<dbReference type="GO" id="GO:0016208">
    <property type="term" value="F:AMP binding"/>
    <property type="evidence" value="ECO:0007669"/>
    <property type="project" value="EnsemblFungi"/>
</dbReference>
<evidence type="ECO:0000259" key="6">
    <source>
        <dbReference type="PROSITE" id="PS51371"/>
    </source>
</evidence>
<dbReference type="VEuPathDB" id="FungiDB:MPH_02266"/>
<comment type="similarity">
    <text evidence="1">Belongs to the 5'-AMP-activated protein kinase gamma subunit family.</text>
</comment>
<reference evidence="7 8" key="1">
    <citation type="journal article" date="2012" name="BMC Genomics">
        <title>Tools to kill: Genome of one of the most destructive plant pathogenic fungi Macrophomina phaseolina.</title>
        <authorList>
            <person name="Islam M.S."/>
            <person name="Haque M.S."/>
            <person name="Islam M.M."/>
            <person name="Emdad E.M."/>
            <person name="Halim A."/>
            <person name="Hossen Q.M.M."/>
            <person name="Hossain M.Z."/>
            <person name="Ahmed B."/>
            <person name="Rahim S."/>
            <person name="Rahman M.S."/>
            <person name="Alam M.M."/>
            <person name="Hou S."/>
            <person name="Wan X."/>
            <person name="Saito J.A."/>
            <person name="Alam M."/>
        </authorList>
    </citation>
    <scope>NUCLEOTIDE SEQUENCE [LARGE SCALE GENOMIC DNA]</scope>
    <source>
        <strain evidence="7 8">MS6</strain>
    </source>
</reference>
<dbReference type="GO" id="GO:2000217">
    <property type="term" value="P:regulation of invasive growth in response to glucose limitation"/>
    <property type="evidence" value="ECO:0007669"/>
    <property type="project" value="EnsemblFungi"/>
</dbReference>
<dbReference type="SUPFAM" id="SSF54631">
    <property type="entry name" value="CBS-domain pair"/>
    <property type="match status" value="2"/>
</dbReference>
<dbReference type="GO" id="GO:0043531">
    <property type="term" value="F:ADP binding"/>
    <property type="evidence" value="ECO:0007669"/>
    <property type="project" value="EnsemblFungi"/>
</dbReference>
<dbReference type="GO" id="GO:0004679">
    <property type="term" value="F:AMP-activated protein kinase activity"/>
    <property type="evidence" value="ECO:0007669"/>
    <property type="project" value="EnsemblFungi"/>
</dbReference>
<dbReference type="GO" id="GO:0030447">
    <property type="term" value="P:filamentous growth"/>
    <property type="evidence" value="ECO:0007669"/>
    <property type="project" value="EnsemblFungi"/>
</dbReference>
<dbReference type="AlphaFoldDB" id="K2SUR9"/>
<evidence type="ECO:0000256" key="2">
    <source>
        <dbReference type="ARBA" id="ARBA00022737"/>
    </source>
</evidence>
<evidence type="ECO:0000313" key="7">
    <source>
        <dbReference type="EMBL" id="EKG20420.1"/>
    </source>
</evidence>
<dbReference type="GO" id="GO:0007031">
    <property type="term" value="P:peroxisome organization"/>
    <property type="evidence" value="ECO:0007669"/>
    <property type="project" value="EnsemblFungi"/>
</dbReference>
<dbReference type="GO" id="GO:0005886">
    <property type="term" value="C:plasma membrane"/>
    <property type="evidence" value="ECO:0007669"/>
    <property type="project" value="EnsemblFungi"/>
</dbReference>
<dbReference type="SMART" id="SM00116">
    <property type="entry name" value="CBS"/>
    <property type="match status" value="4"/>
</dbReference>
<accession>K2SUR9</accession>
<dbReference type="eggNOG" id="KOG1764">
    <property type="taxonomic scope" value="Eukaryota"/>
</dbReference>
<evidence type="ECO:0000256" key="3">
    <source>
        <dbReference type="ARBA" id="ARBA00023122"/>
    </source>
</evidence>
<dbReference type="InterPro" id="IPR046342">
    <property type="entry name" value="CBS_dom_sf"/>
</dbReference>
<dbReference type="InterPro" id="IPR050511">
    <property type="entry name" value="AMPK_gamma/SDS23_families"/>
</dbReference>
<gene>
    <name evidence="7" type="ORF">MPH_02266</name>
</gene>
<dbReference type="GO" id="GO:0005524">
    <property type="term" value="F:ATP binding"/>
    <property type="evidence" value="ECO:0007669"/>
    <property type="project" value="EnsemblFungi"/>
</dbReference>
<protein>
    <submittedName>
        <fullName evidence="7">Cystathionine beta-synthase core</fullName>
    </submittedName>
</protein>
<dbReference type="GO" id="GO:0005737">
    <property type="term" value="C:cytoplasm"/>
    <property type="evidence" value="ECO:0007669"/>
    <property type="project" value="EnsemblFungi"/>
</dbReference>
<dbReference type="GO" id="GO:0019901">
    <property type="term" value="F:protein kinase binding"/>
    <property type="evidence" value="ECO:0007669"/>
    <property type="project" value="TreeGrafter"/>
</dbReference>
<dbReference type="EMBL" id="AHHD01000087">
    <property type="protein sequence ID" value="EKG20420.1"/>
    <property type="molecule type" value="Genomic_DNA"/>
</dbReference>
<feature type="compositionally biased region" description="Polar residues" evidence="5">
    <location>
        <begin position="11"/>
        <end position="20"/>
    </location>
</feature>
<dbReference type="InterPro" id="IPR000644">
    <property type="entry name" value="CBS_dom"/>
</dbReference>
<keyword evidence="3 4" id="KW-0129">CBS domain</keyword>
<dbReference type="GO" id="GO:0042802">
    <property type="term" value="F:identical protein binding"/>
    <property type="evidence" value="ECO:0007669"/>
    <property type="project" value="EnsemblFungi"/>
</dbReference>
<dbReference type="STRING" id="1126212.K2SUR9"/>
<dbReference type="GO" id="GO:0005641">
    <property type="term" value="C:nuclear envelope lumen"/>
    <property type="evidence" value="ECO:0007669"/>
    <property type="project" value="EnsemblFungi"/>
</dbReference>
<dbReference type="OrthoDB" id="286637at2759"/>
<proteinExistence type="inferred from homology"/>
<dbReference type="GO" id="GO:0006914">
    <property type="term" value="P:autophagy"/>
    <property type="evidence" value="ECO:0007669"/>
    <property type="project" value="EnsemblFungi"/>
</dbReference>